<protein>
    <submittedName>
        <fullName evidence="2">Uncharacterized protein</fullName>
    </submittedName>
</protein>
<accession>A0ABN3Q8X4</accession>
<reference evidence="2 3" key="1">
    <citation type="journal article" date="2019" name="Int. J. Syst. Evol. Microbiol.">
        <title>The Global Catalogue of Microorganisms (GCM) 10K type strain sequencing project: providing services to taxonomists for standard genome sequencing and annotation.</title>
        <authorList>
            <consortium name="The Broad Institute Genomics Platform"/>
            <consortium name="The Broad Institute Genome Sequencing Center for Infectious Disease"/>
            <person name="Wu L."/>
            <person name="Ma J."/>
        </authorList>
    </citation>
    <scope>NUCLEOTIDE SEQUENCE [LARGE SCALE GENOMIC DNA]</scope>
    <source>
        <strain evidence="2 3">JCM 6833</strain>
    </source>
</reference>
<gene>
    <name evidence="2" type="ORF">GCM10010411_65460</name>
</gene>
<evidence type="ECO:0000313" key="3">
    <source>
        <dbReference type="Proteomes" id="UP001501509"/>
    </source>
</evidence>
<feature type="compositionally biased region" description="Basic and acidic residues" evidence="1">
    <location>
        <begin position="342"/>
        <end position="352"/>
    </location>
</feature>
<name>A0ABN3Q8X4_9ACTN</name>
<feature type="region of interest" description="Disordered" evidence="1">
    <location>
        <begin position="1"/>
        <end position="39"/>
    </location>
</feature>
<dbReference type="EMBL" id="BAAATD010000010">
    <property type="protein sequence ID" value="GAA2620528.1"/>
    <property type="molecule type" value="Genomic_DNA"/>
</dbReference>
<proteinExistence type="predicted"/>
<feature type="region of interest" description="Disordered" evidence="1">
    <location>
        <begin position="333"/>
        <end position="361"/>
    </location>
</feature>
<dbReference type="RefSeq" id="WP_344546343.1">
    <property type="nucleotide sequence ID" value="NZ_BAAATD010000010.1"/>
</dbReference>
<evidence type="ECO:0000256" key="1">
    <source>
        <dbReference type="SAM" id="MobiDB-lite"/>
    </source>
</evidence>
<organism evidence="2 3">
    <name type="scientific">Actinomadura fulvescens</name>
    <dbReference type="NCBI Taxonomy" id="46160"/>
    <lineage>
        <taxon>Bacteria</taxon>
        <taxon>Bacillati</taxon>
        <taxon>Actinomycetota</taxon>
        <taxon>Actinomycetes</taxon>
        <taxon>Streptosporangiales</taxon>
        <taxon>Thermomonosporaceae</taxon>
        <taxon>Actinomadura</taxon>
    </lineage>
</organism>
<keyword evidence="3" id="KW-1185">Reference proteome</keyword>
<sequence>MDDRDPEEPNDEDSQDAPGPSCEDDFAHVPSDKAARQTQPDPEAFASLNQFIFHGNVDASRALIGAAFKGAGGERAPTAVVGRIDDVEIDELIDGYVAPDPHATAAPALAKQKFVVLAGAPLIGKRHAAIKLLREVTQKPLIVLSPTISLSRLASRTYLRGHGYAVIDWCDPDHGLDTGRPASELEWLAVRTNIRRAGAYLVITTVDCTVGDAGKAVPAVRWEPPPPRRLLFRRLGERVGAAEIERTAALVPADCAVSGVLRIAERLAAGKDPQAAVDEVLDLVDREHVTGWFQQKPSRREIVEVVVLALLPEVKDRRFEELLARLEDELAASMPPAQASPAREDSQERISAEEALPQVRSERADASNLIASHSGAGEEPVTFAPRFKEPDYRALVLSELWRRFDSGLWNAVRSWLYEVVQEIDLRLPATAGLVLLATVAPEEVEEQYLEPWSRGAIGTAGQLCAAYALSHLATEDERSTTALHIATRWVSHGNSSQRWTAALVFSGELGARYPTDAVRRLWQLIPQCNDLSVPAALAMGRLFATLVHGSKGAAEVIRLLGERLALTRTVGTTRELRRLILTAIRAVLSERDPVSGRPAVAHFLISRPDQAVRLGALWAAALRNTHHREEAMQALDRALFSLLDVGEARRLADALVRALDANEQAVLRTEAAHLLRNCRKHGRPTDHIQILITVLDEFRSGFRHASEEGP</sequence>
<feature type="compositionally biased region" description="Basic and acidic residues" evidence="1">
    <location>
        <begin position="25"/>
        <end position="35"/>
    </location>
</feature>
<evidence type="ECO:0000313" key="2">
    <source>
        <dbReference type="EMBL" id="GAA2620528.1"/>
    </source>
</evidence>
<comment type="caution">
    <text evidence="2">The sequence shown here is derived from an EMBL/GenBank/DDBJ whole genome shotgun (WGS) entry which is preliminary data.</text>
</comment>
<dbReference type="Proteomes" id="UP001501509">
    <property type="component" value="Unassembled WGS sequence"/>
</dbReference>
<feature type="compositionally biased region" description="Acidic residues" evidence="1">
    <location>
        <begin position="1"/>
        <end position="15"/>
    </location>
</feature>